<keyword evidence="2 4" id="KW-0378">Hydrolase</keyword>
<dbReference type="InterPro" id="IPR000805">
    <property type="entry name" value="Glyco_hydro_26"/>
</dbReference>
<gene>
    <name evidence="7" type="primary">celH</name>
    <name evidence="7" type="ORF">EAL2_c04000</name>
</gene>
<evidence type="ECO:0000256" key="1">
    <source>
        <dbReference type="ARBA" id="ARBA00007754"/>
    </source>
</evidence>
<dbReference type="GO" id="GO:0016985">
    <property type="term" value="F:mannan endo-1,4-beta-mannosidase activity"/>
    <property type="evidence" value="ECO:0007669"/>
    <property type="project" value="InterPro"/>
</dbReference>
<evidence type="ECO:0000256" key="3">
    <source>
        <dbReference type="ARBA" id="ARBA00023295"/>
    </source>
</evidence>
<dbReference type="AlphaFoldDB" id="W8TD18"/>
<evidence type="ECO:0000256" key="5">
    <source>
        <dbReference type="SAM" id="MobiDB-lite"/>
    </source>
</evidence>
<evidence type="ECO:0000256" key="2">
    <source>
        <dbReference type="ARBA" id="ARBA00022801"/>
    </source>
</evidence>
<dbReference type="PROSITE" id="PS51764">
    <property type="entry name" value="GH26"/>
    <property type="match status" value="1"/>
</dbReference>
<dbReference type="EMBL" id="CP007452">
    <property type="protein sequence ID" value="AHM55703.1"/>
    <property type="molecule type" value="Genomic_DNA"/>
</dbReference>
<dbReference type="EC" id="3.2.1.4" evidence="7"/>
<keyword evidence="3 4" id="KW-0326">Glycosidase</keyword>
<feature type="compositionally biased region" description="Basic and acidic residues" evidence="5">
    <location>
        <begin position="530"/>
        <end position="543"/>
    </location>
</feature>
<feature type="domain" description="GH26" evidence="6">
    <location>
        <begin position="185"/>
        <end position="495"/>
    </location>
</feature>
<dbReference type="Pfam" id="PF02156">
    <property type="entry name" value="Glyco_hydro_26"/>
    <property type="match status" value="1"/>
</dbReference>
<comment type="similarity">
    <text evidence="1 4">Belongs to the glycosyl hydrolase 26 family.</text>
</comment>
<dbReference type="PROSITE" id="PS51257">
    <property type="entry name" value="PROKAR_LIPOPROTEIN"/>
    <property type="match status" value="1"/>
</dbReference>
<accession>W8TD18</accession>
<evidence type="ECO:0000256" key="4">
    <source>
        <dbReference type="PROSITE-ProRule" id="PRU01100"/>
    </source>
</evidence>
<dbReference type="KEGG" id="eac:EAL2_c04000"/>
<name>W8TD18_PEPAC</name>
<keyword evidence="8" id="KW-1185">Reference proteome</keyword>
<dbReference type="GO" id="GO:0008810">
    <property type="term" value="F:cellulase activity"/>
    <property type="evidence" value="ECO:0007669"/>
    <property type="project" value="UniProtKB-EC"/>
</dbReference>
<organism evidence="7 8">
    <name type="scientific">Peptoclostridium acidaminophilum DSM 3953</name>
    <dbReference type="NCBI Taxonomy" id="1286171"/>
    <lineage>
        <taxon>Bacteria</taxon>
        <taxon>Bacillati</taxon>
        <taxon>Bacillota</taxon>
        <taxon>Clostridia</taxon>
        <taxon>Peptostreptococcales</taxon>
        <taxon>Peptoclostridiaceae</taxon>
        <taxon>Peptoclostridium</taxon>
    </lineage>
</organism>
<reference evidence="7 8" key="1">
    <citation type="journal article" date="2014" name="Genome Announc.">
        <title>Complete Genome Sequence of Amino Acid-Utilizing Eubacterium acidaminophilum al-2 (DSM 3953).</title>
        <authorList>
            <person name="Poehlein A."/>
            <person name="Andreesen J.R."/>
            <person name="Daniel R."/>
        </authorList>
    </citation>
    <scope>NUCLEOTIDE SEQUENCE [LARGE SCALE GENOMIC DNA]</scope>
    <source>
        <strain evidence="7 8">DSM 3953</strain>
    </source>
</reference>
<dbReference type="RefSeq" id="WP_025434741.1">
    <property type="nucleotide sequence ID" value="NZ_CP007452.1"/>
</dbReference>
<dbReference type="Proteomes" id="UP000019591">
    <property type="component" value="Chromosome"/>
</dbReference>
<sequence>MKRLASILISVILFFACIPLEESHAEAVSGKRDFVSYNLGFVCKIPLAMQEKGSIEDVSARLEGADGSRIYIYSQDIKGMSPQTYIYYSNKQIRAGRGGFTMLNERTTTLANSAKAYEFLYQRDIIENIENDKNIYFEINAVYPQFNRVLTFWVKTDSANLDYYTQMARDMASSAWLFEKGVKTQRAPYVQRDIDLKGKSTRLKIGKDSMMWGIMHPHNLDGADYTSNLAPFEKSIGKKFEFLMTYSDFNNKVNLKEVQEVYDDERVMMLTWQPWVYIDKTQNENIESESDVLIPEIVKGKYDDYIRSWARDIKSVGEPVFVRFANEMNGDWDPWCAWFFGKDTELYNEAWNRIERIFHEEGADNAQFVWNPHDRSYPDFDWNSPHMYYPGDEHVDWVGLTGYNNGTSFSGDVWREFGDIYQPVYDDYMKHYREKPFMITEFSCNEDGGDKAAWIRNGFSSFANMPNIKAAVWFNQIDTRWLYNIDSSEASLNAFKESLLQNPLFSLKNVYKEEALQTQDEENIQNESKQQQEKTESQKTAKK</sequence>
<protein>
    <submittedName>
        <fullName evidence="7">Endoglucanase H</fullName>
        <ecNumber evidence="7">3.2.1.4</ecNumber>
    </submittedName>
</protein>
<dbReference type="HOGENOM" id="CLU_515537_0_0_9"/>
<feature type="region of interest" description="Disordered" evidence="5">
    <location>
        <begin position="518"/>
        <end position="543"/>
    </location>
</feature>
<dbReference type="GO" id="GO:0006080">
    <property type="term" value="P:substituted mannan metabolic process"/>
    <property type="evidence" value="ECO:0007669"/>
    <property type="project" value="InterPro"/>
</dbReference>
<feature type="active site" description="Proton donor" evidence="4">
    <location>
        <position position="327"/>
    </location>
</feature>
<dbReference type="InterPro" id="IPR017853">
    <property type="entry name" value="GH"/>
</dbReference>
<dbReference type="InterPro" id="IPR022790">
    <property type="entry name" value="GH26_dom"/>
</dbReference>
<evidence type="ECO:0000313" key="8">
    <source>
        <dbReference type="Proteomes" id="UP000019591"/>
    </source>
</evidence>
<dbReference type="STRING" id="1286171.EAL2_c04000"/>
<dbReference type="PANTHER" id="PTHR40079:SF4">
    <property type="entry name" value="GH26 DOMAIN-CONTAINING PROTEIN-RELATED"/>
    <property type="match status" value="1"/>
</dbReference>
<feature type="active site" description="Nucleophile" evidence="4">
    <location>
        <position position="441"/>
    </location>
</feature>
<dbReference type="eggNOG" id="COG4124">
    <property type="taxonomic scope" value="Bacteria"/>
</dbReference>
<evidence type="ECO:0000259" key="6">
    <source>
        <dbReference type="PROSITE" id="PS51764"/>
    </source>
</evidence>
<dbReference type="Gene3D" id="3.20.20.80">
    <property type="entry name" value="Glycosidases"/>
    <property type="match status" value="1"/>
</dbReference>
<proteinExistence type="inferred from homology"/>
<dbReference type="PANTHER" id="PTHR40079">
    <property type="entry name" value="MANNAN ENDO-1,4-BETA-MANNOSIDASE E-RELATED"/>
    <property type="match status" value="1"/>
</dbReference>
<dbReference type="PATRIC" id="fig|1286171.3.peg.341"/>
<dbReference type="OrthoDB" id="9802773at2"/>
<dbReference type="SUPFAM" id="SSF51445">
    <property type="entry name" value="(Trans)glycosidases"/>
    <property type="match status" value="1"/>
</dbReference>
<evidence type="ECO:0000313" key="7">
    <source>
        <dbReference type="EMBL" id="AHM55703.1"/>
    </source>
</evidence>